<dbReference type="InterPro" id="IPR029056">
    <property type="entry name" value="Ribokinase-like"/>
</dbReference>
<dbReference type="Gene3D" id="3.40.1190.20">
    <property type="match status" value="1"/>
</dbReference>
<dbReference type="PANTHER" id="PTHR10584:SF166">
    <property type="entry name" value="RIBOKINASE"/>
    <property type="match status" value="1"/>
</dbReference>
<dbReference type="Proteomes" id="UP000236394">
    <property type="component" value="Unassembled WGS sequence"/>
</dbReference>
<dbReference type="PRINTS" id="PR00990">
    <property type="entry name" value="RIBOKINASE"/>
</dbReference>
<evidence type="ECO:0000256" key="5">
    <source>
        <dbReference type="ARBA" id="ARBA00022840"/>
    </source>
</evidence>
<evidence type="ECO:0000256" key="8">
    <source>
        <dbReference type="ARBA" id="ARBA00023277"/>
    </source>
</evidence>
<keyword evidence="4 9" id="KW-0418">Kinase</keyword>
<keyword evidence="1 9" id="KW-0808">Transferase</keyword>
<dbReference type="GO" id="GO:0019303">
    <property type="term" value="P:D-ribose catabolic process"/>
    <property type="evidence" value="ECO:0007669"/>
    <property type="project" value="UniProtKB-UniRule"/>
</dbReference>
<evidence type="ECO:0000256" key="3">
    <source>
        <dbReference type="ARBA" id="ARBA00022741"/>
    </source>
</evidence>
<feature type="binding site" evidence="9">
    <location>
        <position position="321"/>
    </location>
    <ligand>
        <name>K(+)</name>
        <dbReference type="ChEBI" id="CHEBI:29103"/>
    </ligand>
</feature>
<comment type="caution">
    <text evidence="12">The sequence shown here is derived from an EMBL/GenBank/DDBJ whole genome shotgun (WGS) entry which is preliminary data.</text>
</comment>
<comment type="similarity">
    <text evidence="9">Belongs to the carbohydrate kinase PfkB family. Ribokinase subfamily.</text>
</comment>
<dbReference type="EMBL" id="NBZD01000002">
    <property type="protein sequence ID" value="PNH18865.1"/>
    <property type="molecule type" value="Genomic_DNA"/>
</dbReference>
<name>A0A2J8B293_9FIRM</name>
<dbReference type="HAMAP" id="MF_01987">
    <property type="entry name" value="Ribokinase"/>
    <property type="match status" value="1"/>
</dbReference>
<dbReference type="CDD" id="cd01174">
    <property type="entry name" value="ribokinase"/>
    <property type="match status" value="1"/>
</dbReference>
<sequence length="368" mass="39155">MNAVSINRLTKLTTVLISTYRKTFATPRAGKEDKLRILNIGSLNLDRTYAVRDFVAPGETISALDYQTHCGGKGLNQSLALARAGAAVSHLGTIGFDGGILRDSLVQAGVDIRFLRQSDTANGHAVIQVDAHGQNCIIVCAGSNAEVTVEQIEAGLASLQPGDWVLLQNETSNLAYAVERASALGLKLILNPSPINPALLNADLRPVNLFILNETEARLLADQQTDEPMKLMAALRTIYPQSEILLTCGAQGAFYQDVAPNDLTYFRPAYQVAAVDTTAAGDTFTGYFLAAMSRQAGVQAALRLAAAAAALAVSRPGAQSSIPELAEVERFIAEREIEGAEAECVTAAQDKRQASAQSDSGHMKEITN</sequence>
<evidence type="ECO:0000256" key="6">
    <source>
        <dbReference type="ARBA" id="ARBA00022842"/>
    </source>
</evidence>
<feature type="binding site" evidence="9">
    <location>
        <position position="282"/>
    </location>
    <ligand>
        <name>substrate</name>
    </ligand>
</feature>
<feature type="binding site" evidence="9">
    <location>
        <position position="315"/>
    </location>
    <ligand>
        <name>K(+)</name>
        <dbReference type="ChEBI" id="CHEBI:29103"/>
    </ligand>
</feature>
<feature type="binding site" evidence="9">
    <location>
        <begin position="44"/>
        <end position="46"/>
    </location>
    <ligand>
        <name>substrate</name>
    </ligand>
</feature>
<dbReference type="GO" id="GO:0046872">
    <property type="term" value="F:metal ion binding"/>
    <property type="evidence" value="ECO:0007669"/>
    <property type="project" value="UniProtKB-KW"/>
</dbReference>
<keyword evidence="6 9" id="KW-0460">Magnesium</keyword>
<evidence type="ECO:0000313" key="13">
    <source>
        <dbReference type="Proteomes" id="UP000236394"/>
    </source>
</evidence>
<evidence type="ECO:0000256" key="10">
    <source>
        <dbReference type="SAM" id="MobiDB-lite"/>
    </source>
</evidence>
<evidence type="ECO:0000256" key="1">
    <source>
        <dbReference type="ARBA" id="ARBA00022679"/>
    </source>
</evidence>
<feature type="binding site" evidence="9">
    <location>
        <position position="317"/>
    </location>
    <ligand>
        <name>K(+)</name>
        <dbReference type="ChEBI" id="CHEBI:29103"/>
    </ligand>
</feature>
<comment type="subunit">
    <text evidence="9">Homodimer.</text>
</comment>
<comment type="cofactor">
    <cofactor evidence="9">
        <name>Mg(2+)</name>
        <dbReference type="ChEBI" id="CHEBI:18420"/>
    </cofactor>
    <text evidence="9">Requires a divalent cation, most likely magnesium in vivo, as an electrophilic catalyst to aid phosphoryl group transfer. It is the chelate of the metal and the nucleotide that is the actual substrate.</text>
</comment>
<comment type="activity regulation">
    <text evidence="9">Activated by a monovalent cation that binds near, but not in, the active site. The most likely occupant of the site in vivo is potassium. Ion binding induces a conformational change that may alter substrate affinity.</text>
</comment>
<keyword evidence="8 9" id="KW-0119">Carbohydrate metabolism</keyword>
<protein>
    <recommendedName>
        <fullName evidence="9">Ribokinase</fullName>
        <shortName evidence="9">RK</shortName>
        <ecNumber evidence="9">2.7.1.15</ecNumber>
    </recommendedName>
</protein>
<dbReference type="SUPFAM" id="SSF53613">
    <property type="entry name" value="Ribokinase-like"/>
    <property type="match status" value="1"/>
</dbReference>
<comment type="catalytic activity">
    <reaction evidence="9">
        <text>D-ribose + ATP = D-ribose 5-phosphate + ADP + H(+)</text>
        <dbReference type="Rhea" id="RHEA:13697"/>
        <dbReference type="ChEBI" id="CHEBI:15378"/>
        <dbReference type="ChEBI" id="CHEBI:30616"/>
        <dbReference type="ChEBI" id="CHEBI:47013"/>
        <dbReference type="ChEBI" id="CHEBI:78346"/>
        <dbReference type="ChEBI" id="CHEBI:456216"/>
        <dbReference type="EC" id="2.7.1.15"/>
    </reaction>
</comment>
<keyword evidence="3 9" id="KW-0547">Nucleotide-binding</keyword>
<dbReference type="GO" id="GO:0004747">
    <property type="term" value="F:ribokinase activity"/>
    <property type="evidence" value="ECO:0007669"/>
    <property type="project" value="UniProtKB-UniRule"/>
</dbReference>
<gene>
    <name evidence="9" type="primary">rbsK</name>
    <name evidence="12" type="ORF">B7R76_04735</name>
</gene>
<comment type="caution">
    <text evidence="9">Lacks conserved residue(s) required for the propagation of feature annotation.</text>
</comment>
<dbReference type="InterPro" id="IPR011877">
    <property type="entry name" value="Ribokinase"/>
</dbReference>
<evidence type="ECO:0000256" key="4">
    <source>
        <dbReference type="ARBA" id="ARBA00022777"/>
    </source>
</evidence>
<comment type="subcellular location">
    <subcellularLocation>
        <location evidence="9">Cytoplasm</location>
    </subcellularLocation>
</comment>
<feature type="active site" description="Proton acceptor" evidence="9">
    <location>
        <position position="282"/>
    </location>
</feature>
<reference evidence="13" key="1">
    <citation type="submission" date="2017-04" db="EMBL/GenBank/DDBJ databases">
        <authorList>
            <person name="Bumgarner R.E."/>
            <person name="Fredricks D.N."/>
            <person name="Srinivasan S."/>
        </authorList>
    </citation>
    <scope>NUCLEOTIDE SEQUENCE [LARGE SCALE GENOMIC DNA]</scope>
    <source>
        <strain evidence="13">KA00405</strain>
    </source>
</reference>
<dbReference type="GO" id="GO:0005737">
    <property type="term" value="C:cytoplasm"/>
    <property type="evidence" value="ECO:0007669"/>
    <property type="project" value="UniProtKB-SubCell"/>
</dbReference>
<dbReference type="UniPathway" id="UPA00916">
    <property type="reaction ID" value="UER00889"/>
</dbReference>
<accession>A0A2J8B293</accession>
<keyword evidence="5 9" id="KW-0067">ATP-binding</keyword>
<keyword evidence="7 9" id="KW-0630">Potassium</keyword>
<organism evidence="12 13">
    <name type="scientific">Mageeibacillus indolicus</name>
    <dbReference type="NCBI Taxonomy" id="884684"/>
    <lineage>
        <taxon>Bacteria</taxon>
        <taxon>Bacillati</taxon>
        <taxon>Bacillota</taxon>
        <taxon>Clostridia</taxon>
        <taxon>Eubacteriales</taxon>
        <taxon>Oscillospiraceae</taxon>
        <taxon>Mageeibacillus</taxon>
    </lineage>
</organism>
<evidence type="ECO:0000256" key="9">
    <source>
        <dbReference type="HAMAP-Rule" id="MF_01987"/>
    </source>
</evidence>
<dbReference type="GO" id="GO:0005524">
    <property type="term" value="F:ATP binding"/>
    <property type="evidence" value="ECO:0007669"/>
    <property type="project" value="UniProtKB-UniRule"/>
</dbReference>
<dbReference type="Pfam" id="PF00294">
    <property type="entry name" value="PfkB"/>
    <property type="match status" value="1"/>
</dbReference>
<evidence type="ECO:0000256" key="7">
    <source>
        <dbReference type="ARBA" id="ARBA00022958"/>
    </source>
</evidence>
<evidence type="ECO:0000256" key="2">
    <source>
        <dbReference type="ARBA" id="ARBA00022723"/>
    </source>
</evidence>
<feature type="binding site" evidence="9">
    <location>
        <position position="278"/>
    </location>
    <ligand>
        <name>K(+)</name>
        <dbReference type="ChEBI" id="CHEBI:29103"/>
    </ligand>
</feature>
<feature type="binding site" evidence="9">
    <location>
        <begin position="247"/>
        <end position="252"/>
    </location>
    <ligand>
        <name>ATP</name>
        <dbReference type="ChEBI" id="CHEBI:30616"/>
    </ligand>
</feature>
<feature type="binding site" evidence="9">
    <location>
        <begin position="72"/>
        <end position="76"/>
    </location>
    <ligand>
        <name>substrate</name>
    </ligand>
</feature>
<evidence type="ECO:0000313" key="12">
    <source>
        <dbReference type="EMBL" id="PNH18865.1"/>
    </source>
</evidence>
<dbReference type="InterPro" id="IPR011611">
    <property type="entry name" value="PfkB_dom"/>
</dbReference>
<keyword evidence="9" id="KW-0963">Cytoplasm</keyword>
<feature type="region of interest" description="Disordered" evidence="10">
    <location>
        <begin position="344"/>
        <end position="368"/>
    </location>
</feature>
<feature type="binding site" evidence="9">
    <location>
        <begin position="281"/>
        <end position="282"/>
    </location>
    <ligand>
        <name>ATP</name>
        <dbReference type="ChEBI" id="CHEBI:30616"/>
    </ligand>
</feature>
<proteinExistence type="inferred from homology"/>
<dbReference type="PANTHER" id="PTHR10584">
    <property type="entry name" value="SUGAR KINASE"/>
    <property type="match status" value="1"/>
</dbReference>
<feature type="binding site" evidence="9">
    <location>
        <position position="312"/>
    </location>
    <ligand>
        <name>K(+)</name>
        <dbReference type="ChEBI" id="CHEBI:29103"/>
    </ligand>
</feature>
<feature type="binding site" evidence="9">
    <location>
        <position position="276"/>
    </location>
    <ligand>
        <name>K(+)</name>
        <dbReference type="ChEBI" id="CHEBI:29103"/>
    </ligand>
</feature>
<feature type="binding site" evidence="9">
    <location>
        <position position="213"/>
    </location>
    <ligand>
        <name>ATP</name>
        <dbReference type="ChEBI" id="CHEBI:30616"/>
    </ligand>
</feature>
<feature type="domain" description="Carbohydrate kinase PfkB" evidence="11">
    <location>
        <begin position="37"/>
        <end position="324"/>
    </location>
</feature>
<keyword evidence="2 9" id="KW-0479">Metal-binding</keyword>
<dbReference type="AlphaFoldDB" id="A0A2J8B293"/>
<feature type="binding site" evidence="9">
    <location>
        <position position="170"/>
    </location>
    <ligand>
        <name>substrate</name>
    </ligand>
</feature>
<evidence type="ECO:0000259" key="11">
    <source>
        <dbReference type="Pfam" id="PF00294"/>
    </source>
</evidence>
<dbReference type="EC" id="2.7.1.15" evidence="9"/>
<dbReference type="InterPro" id="IPR002139">
    <property type="entry name" value="Ribo/fructo_kinase"/>
</dbReference>
<comment type="pathway">
    <text evidence="9">Carbohydrate metabolism; D-ribose degradation; D-ribose 5-phosphate from beta-D-ribopyranose: step 2/2.</text>
</comment>
<comment type="function">
    <text evidence="9">Catalyzes the phosphorylation of ribose at O-5 in a reaction requiring ATP and magnesium. The resulting D-ribose-5-phosphate can then be used either for sythesis of nucleotides, histidine, and tryptophan, or as a component of the pentose phosphate pathway.</text>
</comment>